<dbReference type="AlphaFoldDB" id="A0A8R2AFQ3"/>
<organism evidence="9 10">
    <name type="scientific">Acyrthosiphon pisum</name>
    <name type="common">Pea aphid</name>
    <dbReference type="NCBI Taxonomy" id="7029"/>
    <lineage>
        <taxon>Eukaryota</taxon>
        <taxon>Metazoa</taxon>
        <taxon>Ecdysozoa</taxon>
        <taxon>Arthropoda</taxon>
        <taxon>Hexapoda</taxon>
        <taxon>Insecta</taxon>
        <taxon>Pterygota</taxon>
        <taxon>Neoptera</taxon>
        <taxon>Paraneoptera</taxon>
        <taxon>Hemiptera</taxon>
        <taxon>Sternorrhyncha</taxon>
        <taxon>Aphidomorpha</taxon>
        <taxon>Aphidoidea</taxon>
        <taxon>Aphididae</taxon>
        <taxon>Macrosiphini</taxon>
        <taxon>Acyrthosiphon</taxon>
    </lineage>
</organism>
<keyword evidence="2" id="KW-0479">Metal-binding</keyword>
<keyword evidence="4" id="KW-0862">Zinc</keyword>
<reference evidence="10" key="1">
    <citation type="submission" date="2010-06" db="EMBL/GenBank/DDBJ databases">
        <authorList>
            <person name="Jiang H."/>
            <person name="Abraham K."/>
            <person name="Ali S."/>
            <person name="Alsbrooks S.L."/>
            <person name="Anim B.N."/>
            <person name="Anosike U.S."/>
            <person name="Attaway T."/>
            <person name="Bandaranaike D.P."/>
            <person name="Battles P.K."/>
            <person name="Bell S.N."/>
            <person name="Bell A.V."/>
            <person name="Beltran B."/>
            <person name="Bickham C."/>
            <person name="Bustamante Y."/>
            <person name="Caleb T."/>
            <person name="Canada A."/>
            <person name="Cardenas V."/>
            <person name="Carter K."/>
            <person name="Chacko J."/>
            <person name="Chandrabose M.N."/>
            <person name="Chavez D."/>
            <person name="Chavez A."/>
            <person name="Chen L."/>
            <person name="Chu H.-S."/>
            <person name="Claassen K.J."/>
            <person name="Cockrell R."/>
            <person name="Collins M."/>
            <person name="Cooper J.A."/>
            <person name="Cree A."/>
            <person name="Curry S.M."/>
            <person name="Da Y."/>
            <person name="Dao M.D."/>
            <person name="Das B."/>
            <person name="Davila M.-L."/>
            <person name="Davy-Carroll L."/>
            <person name="Denson S."/>
            <person name="Dinh H."/>
            <person name="Ebong V.E."/>
            <person name="Edwards J.R."/>
            <person name="Egan A."/>
            <person name="El-Daye J."/>
            <person name="Escobedo L."/>
            <person name="Fernandez S."/>
            <person name="Fernando P.R."/>
            <person name="Flagg N."/>
            <person name="Forbes L.D."/>
            <person name="Fowler R.G."/>
            <person name="Fu Q."/>
            <person name="Gabisi R.A."/>
            <person name="Ganer J."/>
            <person name="Garbino Pronczuk A."/>
            <person name="Garcia R.M."/>
            <person name="Garner T."/>
            <person name="Garrett T.E."/>
            <person name="Gonzalez D.A."/>
            <person name="Hamid H."/>
            <person name="Hawkins E.S."/>
            <person name="Hirani K."/>
            <person name="Hogues M.E."/>
            <person name="Hollins B."/>
            <person name="Hsiao C.-H."/>
            <person name="Jabil R."/>
            <person name="James M.L."/>
            <person name="Jhangiani S.N."/>
            <person name="Johnson B."/>
            <person name="Johnson Q."/>
            <person name="Joshi V."/>
            <person name="Kalu J.B."/>
            <person name="Kam C."/>
            <person name="Kashfia A."/>
            <person name="Keebler J."/>
            <person name="Kisamo H."/>
            <person name="Kovar C.L."/>
            <person name="Lago L.A."/>
            <person name="Lai C.-Y."/>
            <person name="Laidlaw J."/>
            <person name="Lara F."/>
            <person name="Le T.-K."/>
            <person name="Lee S.L."/>
            <person name="Legall F.H."/>
            <person name="Lemon S.J."/>
            <person name="Lewis L.R."/>
            <person name="Li B."/>
            <person name="Liu Y."/>
            <person name="Liu Y.-S."/>
            <person name="Lopez J."/>
            <person name="Lozado R.J."/>
            <person name="Lu J."/>
            <person name="Madu R.C."/>
            <person name="Maheshwari M."/>
            <person name="Maheshwari R."/>
            <person name="Malloy K."/>
            <person name="Martinez E."/>
            <person name="Mathew T."/>
            <person name="Mercado I.C."/>
            <person name="Mercado C."/>
            <person name="Meyer B."/>
            <person name="Montgomery K."/>
            <person name="Morgan M.B."/>
            <person name="Munidasa M."/>
            <person name="Nazareth L.V."/>
            <person name="Nelson J."/>
            <person name="Ng B.M."/>
            <person name="Nguyen N.B."/>
            <person name="Nguyen P.Q."/>
            <person name="Nguyen T."/>
            <person name="Obregon M."/>
            <person name="Okwuonu G.O."/>
            <person name="Onwere C.G."/>
            <person name="Orozco G."/>
            <person name="Parra A."/>
            <person name="Patel S."/>
            <person name="Patil S."/>
            <person name="Perez A."/>
            <person name="Perez Y."/>
            <person name="Pham C."/>
            <person name="Primus E.L."/>
            <person name="Pu L.-L."/>
            <person name="Puazo M."/>
            <person name="Qin X."/>
            <person name="Quiroz J.B."/>
            <person name="Reese J."/>
            <person name="Richards S."/>
            <person name="Rives C.M."/>
            <person name="Robberts R."/>
            <person name="Ruiz S.J."/>
            <person name="Ruiz M.J."/>
            <person name="Santibanez J."/>
            <person name="Schneider B.W."/>
            <person name="Sisson I."/>
            <person name="Smith M."/>
            <person name="Sodergren E."/>
            <person name="Song X.-Z."/>
            <person name="Song B.B."/>
            <person name="Summersgill H."/>
            <person name="Thelus R."/>
            <person name="Thornton R.D."/>
            <person name="Trejos Z.Y."/>
            <person name="Usmani K."/>
            <person name="Vattathil S."/>
            <person name="Villasana D."/>
            <person name="Walker D.L."/>
            <person name="Wang S."/>
            <person name="Wang K."/>
            <person name="White C.S."/>
            <person name="Williams A.C."/>
            <person name="Williamson J."/>
            <person name="Wilson K."/>
            <person name="Woghiren I.O."/>
            <person name="Woodworth J.R."/>
            <person name="Worley K.C."/>
            <person name="Wright R.A."/>
            <person name="Wu W."/>
            <person name="Young L."/>
            <person name="Zhang L."/>
            <person name="Zhang J."/>
            <person name="Zhu Y."/>
            <person name="Muzny D.M."/>
            <person name="Weinstock G."/>
            <person name="Gibbs R.A."/>
        </authorList>
    </citation>
    <scope>NUCLEOTIDE SEQUENCE [LARGE SCALE GENOMIC DNA]</scope>
    <source>
        <strain evidence="10">LSR1</strain>
    </source>
</reference>
<evidence type="ECO:0000256" key="4">
    <source>
        <dbReference type="ARBA" id="ARBA00022833"/>
    </source>
</evidence>
<keyword evidence="6" id="KW-0175">Coiled coil</keyword>
<accession>A0A8R2AFQ3</accession>
<dbReference type="PANTHER" id="PTHR47165:SF4">
    <property type="entry name" value="OS03G0429900 PROTEIN"/>
    <property type="match status" value="1"/>
</dbReference>
<dbReference type="Gene3D" id="2.40.50.140">
    <property type="entry name" value="Nucleic acid-binding proteins"/>
    <property type="match status" value="2"/>
</dbReference>
<dbReference type="InterPro" id="IPR003871">
    <property type="entry name" value="RFA1B/D_OB_1st"/>
</dbReference>
<evidence type="ECO:0000256" key="5">
    <source>
        <dbReference type="ARBA" id="ARBA00023125"/>
    </source>
</evidence>
<keyword evidence="3" id="KW-0863">Zinc-finger</keyword>
<evidence type="ECO:0000313" key="9">
    <source>
        <dbReference type="EnsemblMetazoa" id="XP_003248874.1"/>
    </source>
</evidence>
<protein>
    <submittedName>
        <fullName evidence="9">Uncharacterized protein</fullName>
    </submittedName>
</protein>
<dbReference type="GeneID" id="100572614"/>
<dbReference type="Pfam" id="PF16900">
    <property type="entry name" value="REPA_OB_2"/>
    <property type="match status" value="1"/>
</dbReference>
<dbReference type="Proteomes" id="UP000007819">
    <property type="component" value="Chromosome A2"/>
</dbReference>
<dbReference type="OrthoDB" id="7862263at2759"/>
<evidence type="ECO:0000313" key="10">
    <source>
        <dbReference type="Proteomes" id="UP000007819"/>
    </source>
</evidence>
<name>A0A8R2AFQ3_ACYPI</name>
<evidence type="ECO:0000256" key="3">
    <source>
        <dbReference type="ARBA" id="ARBA00022771"/>
    </source>
</evidence>
<dbReference type="RefSeq" id="XP_003248874.1">
    <property type="nucleotide sequence ID" value="XM_003248826.3"/>
</dbReference>
<dbReference type="FunFam" id="2.40.50.140:FF:000041">
    <property type="entry name" value="Replication protein A subunit"/>
    <property type="match status" value="1"/>
</dbReference>
<feature type="domain" description="Replication protein A 70 kDa DNA-binding subunit B/D first OB fold" evidence="7">
    <location>
        <begin position="15"/>
        <end position="107"/>
    </location>
</feature>
<dbReference type="PANTHER" id="PTHR47165">
    <property type="entry name" value="OS03G0429900 PROTEIN"/>
    <property type="match status" value="1"/>
</dbReference>
<dbReference type="GO" id="GO:0003677">
    <property type="term" value="F:DNA binding"/>
    <property type="evidence" value="ECO:0007669"/>
    <property type="project" value="UniProtKB-KW"/>
</dbReference>
<comment type="similarity">
    <text evidence="1">Belongs to the replication factor A protein 1 family.</text>
</comment>
<dbReference type="SUPFAM" id="SSF50249">
    <property type="entry name" value="Nucleic acid-binding proteins"/>
    <property type="match status" value="2"/>
</dbReference>
<proteinExistence type="inferred from homology"/>
<keyword evidence="10" id="KW-1185">Reference proteome</keyword>
<evidence type="ECO:0000256" key="1">
    <source>
        <dbReference type="ARBA" id="ARBA00005690"/>
    </source>
</evidence>
<keyword evidence="5" id="KW-0238">DNA-binding</keyword>
<dbReference type="InterPro" id="IPR012340">
    <property type="entry name" value="NA-bd_OB-fold"/>
</dbReference>
<evidence type="ECO:0000256" key="6">
    <source>
        <dbReference type="SAM" id="Coils"/>
    </source>
</evidence>
<dbReference type="GO" id="GO:0008270">
    <property type="term" value="F:zinc ion binding"/>
    <property type="evidence" value="ECO:0007669"/>
    <property type="project" value="UniProtKB-KW"/>
</dbReference>
<evidence type="ECO:0000259" key="8">
    <source>
        <dbReference type="Pfam" id="PF16900"/>
    </source>
</evidence>
<dbReference type="EnsemblMetazoa" id="XM_003248826.4">
    <property type="protein sequence ID" value="XP_003248874.1"/>
    <property type="gene ID" value="LOC100572614"/>
</dbReference>
<feature type="coiled-coil region" evidence="6">
    <location>
        <begin position="296"/>
        <end position="323"/>
    </location>
</feature>
<evidence type="ECO:0000259" key="7">
    <source>
        <dbReference type="Pfam" id="PF02721"/>
    </source>
</evidence>
<dbReference type="KEGG" id="api:100572614"/>
<reference evidence="9" key="2">
    <citation type="submission" date="2022-06" db="UniProtKB">
        <authorList>
            <consortium name="EnsemblMetazoa"/>
        </authorList>
    </citation>
    <scope>IDENTIFICATION</scope>
</reference>
<sequence length="323" mass="37742">MEYDIADLNNDLNGDNWSITVRVLKKSNKISYQNERGTGKYFTTILIDKTTEIRAKAFGDDCDRLFLQLQENNVYNIKNGKIQLADKEYNNSKNDYEIFFKETTIIIEQFGFTDIPTHPQLKTIENFWSMDINTLIDTIGVIIKIEKSKEIKKKNSNDTYKLRDIILKDKTGFSVTVVLWDTEAINFNANEGDIMSIIDGQIIVFKNVNKISVTGSSEILINPRWKVTEDLQSWYKEFEKKELLNLSQMSIGSQEHNTSEISQCNRNKTINERILQENIIEDYQISERLLKLHDEVNKKQKEITDLNFKKQRLSNERESLLEN</sequence>
<evidence type="ECO:0000256" key="2">
    <source>
        <dbReference type="ARBA" id="ARBA00022723"/>
    </source>
</evidence>
<dbReference type="InterPro" id="IPR031657">
    <property type="entry name" value="REPA_OB_2"/>
</dbReference>
<dbReference type="Pfam" id="PF02721">
    <property type="entry name" value="DUF223"/>
    <property type="match status" value="1"/>
</dbReference>
<feature type="domain" description="Replication protein A OB" evidence="8">
    <location>
        <begin position="126"/>
        <end position="222"/>
    </location>
</feature>
<dbReference type="CDD" id="cd04474">
    <property type="entry name" value="RPA1_DBD_A"/>
    <property type="match status" value="1"/>
</dbReference>